<evidence type="ECO:0000313" key="3">
    <source>
        <dbReference type="Proteomes" id="UP000017861"/>
    </source>
</evidence>
<feature type="transmembrane region" description="Helical" evidence="1">
    <location>
        <begin position="26"/>
        <end position="45"/>
    </location>
</feature>
<dbReference type="Gene3D" id="3.90.550.10">
    <property type="entry name" value="Spore Coat Polysaccharide Biosynthesis Protein SpsA, Chain A"/>
    <property type="match status" value="1"/>
</dbReference>
<name>V5C0N7_TRYCR</name>
<feature type="transmembrane region" description="Helical" evidence="1">
    <location>
        <begin position="77"/>
        <end position="99"/>
    </location>
</feature>
<evidence type="ECO:0000256" key="1">
    <source>
        <dbReference type="SAM" id="Phobius"/>
    </source>
</evidence>
<dbReference type="EMBL" id="AYLP01000005">
    <property type="protein sequence ID" value="ESS70378.1"/>
    <property type="molecule type" value="Genomic_DNA"/>
</dbReference>
<comment type="caution">
    <text evidence="2">The sequence shown here is derived from an EMBL/GenBank/DDBJ whole genome shotgun (WGS) entry which is preliminary data.</text>
</comment>
<evidence type="ECO:0000313" key="2">
    <source>
        <dbReference type="EMBL" id="ESS70378.1"/>
    </source>
</evidence>
<keyword evidence="1" id="KW-1133">Transmembrane helix</keyword>
<dbReference type="SUPFAM" id="SSF53448">
    <property type="entry name" value="Nucleotide-diphospho-sugar transferases"/>
    <property type="match status" value="1"/>
</dbReference>
<sequence length="442" mass="51570">MLISSFCCRAMYSNVSKSKGNFNTDLFIYFIFFSPPAGYLVINGITVHNNNKKKQNIYIVPMRRRDMHRRFLWRKKAVEYLFAIFCFLTFQILFGLVVMRNSTPCVGNLAVRDNTTAANTVSGPSSHEYRIFVFAYARPEGLRKTLNSLLESDYSKAPVGSLTLEVFVDFRKHESLQMQQKQSGILQFLRTFNWPYGQYKIHRRLTNVGLRISIMEAWQPTSDREVAAFFEDDVVVSPYWFSWVYDALAHYAPVGAQGAIETESRFIGFALFRPIFDELSRRRVHVKNDYAPFLLQQPCSWGAVYLPGPWRRFRELFEKDKNRDPTVKRPEGALTPVSNSWKYNSSWKKYLIYYMCLNGWYMMYPNLPEKLVLSTSLLLPGEHPTPPKKLFLLDVLRKEHLEKDCVKESLSKFTNMKGMQVYDLMFDKARTVDDLMPKADEA</sequence>
<reference evidence="2 3" key="1">
    <citation type="journal article" date="2014" name="Genome Announc.">
        <title>Trypanosoma cruzi Clone Dm28c Draft Genome Sequence.</title>
        <authorList>
            <person name="Grisard E.C."/>
            <person name="Teixeira S.M."/>
            <person name="de Almeida L.G."/>
            <person name="Stoco P.H."/>
            <person name="Gerber A.L."/>
            <person name="Talavera-Lopez C."/>
            <person name="Lima O.C."/>
            <person name="Andersson B."/>
            <person name="de Vasconcelos A.T."/>
        </authorList>
    </citation>
    <scope>NUCLEOTIDE SEQUENCE [LARGE SCALE GENOMIC DNA]</scope>
    <source>
        <strain evidence="2 3">Dm28c</strain>
    </source>
</reference>
<keyword evidence="1" id="KW-0472">Membrane</keyword>
<dbReference type="Proteomes" id="UP000017861">
    <property type="component" value="Unassembled WGS sequence"/>
</dbReference>
<organism evidence="2 3">
    <name type="scientific">Trypanosoma cruzi Dm28c</name>
    <dbReference type="NCBI Taxonomy" id="1416333"/>
    <lineage>
        <taxon>Eukaryota</taxon>
        <taxon>Discoba</taxon>
        <taxon>Euglenozoa</taxon>
        <taxon>Kinetoplastea</taxon>
        <taxon>Metakinetoplastina</taxon>
        <taxon>Trypanosomatida</taxon>
        <taxon>Trypanosomatidae</taxon>
        <taxon>Trypanosoma</taxon>
        <taxon>Schizotrypanum</taxon>
    </lineage>
</organism>
<dbReference type="PANTHER" id="PTHR33604:SF3">
    <property type="entry name" value="OSJNBA0004B13.7 PROTEIN"/>
    <property type="match status" value="1"/>
</dbReference>
<proteinExistence type="predicted"/>
<dbReference type="OrthoDB" id="2020070at2759"/>
<dbReference type="VEuPathDB" id="TriTrypDB:TCDM_00845"/>
<dbReference type="InterPro" id="IPR029044">
    <property type="entry name" value="Nucleotide-diphossugar_trans"/>
</dbReference>
<dbReference type="PANTHER" id="PTHR33604">
    <property type="entry name" value="OSJNBA0004B13.7 PROTEIN"/>
    <property type="match status" value="1"/>
</dbReference>
<protein>
    <submittedName>
        <fullName evidence="2">Uncharacterized protein</fullName>
    </submittedName>
</protein>
<keyword evidence="1" id="KW-0812">Transmembrane</keyword>
<dbReference type="AlphaFoldDB" id="V5C0N7"/>
<accession>V5C0N7</accession>
<gene>
    <name evidence="2" type="ORF">TCDM_00845</name>
</gene>